<organism evidence="2 3">
    <name type="scientific">Tolypocladium ophioglossoides (strain CBS 100239)</name>
    <name type="common">Snaketongue truffleclub</name>
    <name type="synonym">Elaphocordyceps ophioglossoides</name>
    <dbReference type="NCBI Taxonomy" id="1163406"/>
    <lineage>
        <taxon>Eukaryota</taxon>
        <taxon>Fungi</taxon>
        <taxon>Dikarya</taxon>
        <taxon>Ascomycota</taxon>
        <taxon>Pezizomycotina</taxon>
        <taxon>Sordariomycetes</taxon>
        <taxon>Hypocreomycetidae</taxon>
        <taxon>Hypocreales</taxon>
        <taxon>Ophiocordycipitaceae</taxon>
        <taxon>Tolypocladium</taxon>
    </lineage>
</organism>
<evidence type="ECO:0000313" key="3">
    <source>
        <dbReference type="Proteomes" id="UP000036947"/>
    </source>
</evidence>
<dbReference type="EMBL" id="LFRF01000073">
    <property type="protein sequence ID" value="KND86178.1"/>
    <property type="molecule type" value="Genomic_DNA"/>
</dbReference>
<dbReference type="OrthoDB" id="4922377at2759"/>
<accession>A0A0L0MW75</accession>
<evidence type="ECO:0000256" key="1">
    <source>
        <dbReference type="SAM" id="MobiDB-lite"/>
    </source>
</evidence>
<reference evidence="2 3" key="1">
    <citation type="journal article" date="2015" name="BMC Genomics">
        <title>The genome of the truffle-parasite Tolypocladium ophioglossoides and the evolution of antifungal peptaibiotics.</title>
        <authorList>
            <person name="Quandt C.A."/>
            <person name="Bushley K.E."/>
            <person name="Spatafora J.W."/>
        </authorList>
    </citation>
    <scope>NUCLEOTIDE SEQUENCE [LARGE SCALE GENOMIC DNA]</scope>
    <source>
        <strain evidence="2 3">CBS 100239</strain>
    </source>
</reference>
<evidence type="ECO:0008006" key="4">
    <source>
        <dbReference type="Google" id="ProtNLM"/>
    </source>
</evidence>
<evidence type="ECO:0000313" key="2">
    <source>
        <dbReference type="EMBL" id="KND86178.1"/>
    </source>
</evidence>
<feature type="region of interest" description="Disordered" evidence="1">
    <location>
        <begin position="80"/>
        <end position="109"/>
    </location>
</feature>
<dbReference type="AlphaFoldDB" id="A0A0L0MW75"/>
<proteinExistence type="predicted"/>
<sequence>MLMSWDGETVAETVATGTGAADLAAEVRRSSQAVWAEGVDHGDERDANRLWNDERRCVMLIDFDHATLLPSLKHKQLFKVSREKRKRPEDDFGNHNRKRGFLPGRLQSV</sequence>
<protein>
    <recommendedName>
        <fullName evidence="4">Protein kinase domain-containing protein</fullName>
    </recommendedName>
</protein>
<name>A0A0L0MW75_TOLOC</name>
<dbReference type="Proteomes" id="UP000036947">
    <property type="component" value="Unassembled WGS sequence"/>
</dbReference>
<gene>
    <name evidence="2" type="ORF">TOPH_09196</name>
</gene>
<keyword evidence="3" id="KW-1185">Reference proteome</keyword>
<comment type="caution">
    <text evidence="2">The sequence shown here is derived from an EMBL/GenBank/DDBJ whole genome shotgun (WGS) entry which is preliminary data.</text>
</comment>